<proteinExistence type="predicted"/>
<evidence type="ECO:0000313" key="1">
    <source>
        <dbReference type="EMBL" id="OIP87181.1"/>
    </source>
</evidence>
<accession>A0A1J5HPB7</accession>
<dbReference type="Gene3D" id="3.90.550.10">
    <property type="entry name" value="Spore Coat Polysaccharide Biosynthesis Protein SpsA, Chain A"/>
    <property type="match status" value="1"/>
</dbReference>
<organism evidence="1 2">
    <name type="scientific">Candidatus Shapirobacteria bacterium CG2_30_35_20</name>
    <dbReference type="NCBI Taxonomy" id="1805376"/>
    <lineage>
        <taxon>Bacteria</taxon>
        <taxon>Candidatus Shapironibacteriota</taxon>
    </lineage>
</organism>
<dbReference type="InterPro" id="IPR029044">
    <property type="entry name" value="Nucleotide-diphossugar_trans"/>
</dbReference>
<dbReference type="Proteomes" id="UP000182344">
    <property type="component" value="Unassembled WGS sequence"/>
</dbReference>
<dbReference type="AlphaFoldDB" id="A0A1J5HPB7"/>
<evidence type="ECO:0000313" key="2">
    <source>
        <dbReference type="Proteomes" id="UP000182344"/>
    </source>
</evidence>
<gene>
    <name evidence="1" type="ORF">AUK05_01895</name>
</gene>
<dbReference type="STRING" id="1805376.AUK05_01895"/>
<name>A0A1J5HPB7_9BACT</name>
<sequence>MIGSSRHFTDIERITSELPIFDNNIPVVYLLLRRPKIISITDISWLYFKNSSEMTIQQMADLVNVTFDTKYTEQKLLALNCWNGGVVYGNAKGVHLLCNMWKKYYETMLTGKNKDYFIPNDQLCLWLATDQMANRMTIKELPLSWNFMPGHALEELMKKSCPSIKEVKESLDGVNILHLAQNKTDIWAQILINDINSN</sequence>
<reference evidence="1 2" key="1">
    <citation type="journal article" date="2016" name="Environ. Microbiol.">
        <title>Genomic resolution of a cold subsurface aquifer community provides metabolic insights for novel microbes adapted to high CO concentrations.</title>
        <authorList>
            <person name="Probst A.J."/>
            <person name="Castelle C.J."/>
            <person name="Singh A."/>
            <person name="Brown C.T."/>
            <person name="Anantharaman K."/>
            <person name="Sharon I."/>
            <person name="Hug L.A."/>
            <person name="Burstein D."/>
            <person name="Emerson J.B."/>
            <person name="Thomas B.C."/>
            <person name="Banfield J.F."/>
        </authorList>
    </citation>
    <scope>NUCLEOTIDE SEQUENCE [LARGE SCALE GENOMIC DNA]</scope>
    <source>
        <strain evidence="1">CG2_30_35_20</strain>
    </source>
</reference>
<dbReference type="EMBL" id="MNZO01000026">
    <property type="protein sequence ID" value="OIP87181.1"/>
    <property type="molecule type" value="Genomic_DNA"/>
</dbReference>
<comment type="caution">
    <text evidence="1">The sequence shown here is derived from an EMBL/GenBank/DDBJ whole genome shotgun (WGS) entry which is preliminary data.</text>
</comment>
<dbReference type="SUPFAM" id="SSF53448">
    <property type="entry name" value="Nucleotide-diphospho-sugar transferases"/>
    <property type="match status" value="1"/>
</dbReference>
<protein>
    <submittedName>
        <fullName evidence="1">Uncharacterized protein</fullName>
    </submittedName>
</protein>